<dbReference type="EMBL" id="KZ819330">
    <property type="protein sequence ID" value="PWN19674.1"/>
    <property type="molecule type" value="Genomic_DNA"/>
</dbReference>
<feature type="compositionally biased region" description="Basic and acidic residues" evidence="1">
    <location>
        <begin position="267"/>
        <end position="282"/>
    </location>
</feature>
<accession>A0A316U4G0</accession>
<reference evidence="2 3" key="1">
    <citation type="journal article" date="2018" name="Mol. Biol. Evol.">
        <title>Broad Genomic Sampling Reveals a Smut Pathogenic Ancestry of the Fungal Clade Ustilaginomycotina.</title>
        <authorList>
            <person name="Kijpornyongpan T."/>
            <person name="Mondo S.J."/>
            <person name="Barry K."/>
            <person name="Sandor L."/>
            <person name="Lee J."/>
            <person name="Lipzen A."/>
            <person name="Pangilinan J."/>
            <person name="LaButti K."/>
            <person name="Hainaut M."/>
            <person name="Henrissat B."/>
            <person name="Grigoriev I.V."/>
            <person name="Spatafora J.W."/>
            <person name="Aime M.C."/>
        </authorList>
    </citation>
    <scope>NUCLEOTIDE SEQUENCE [LARGE SCALE GENOMIC DNA]</scope>
    <source>
        <strain evidence="2 3">MCA 4718</strain>
    </source>
</reference>
<name>A0A316U4G0_9BASI</name>
<keyword evidence="3" id="KW-1185">Reference proteome</keyword>
<protein>
    <submittedName>
        <fullName evidence="2">Uncharacterized protein</fullName>
    </submittedName>
</protein>
<dbReference type="GeneID" id="37016142"/>
<evidence type="ECO:0000313" key="2">
    <source>
        <dbReference type="EMBL" id="PWN19674.1"/>
    </source>
</evidence>
<dbReference type="OrthoDB" id="10686457at2759"/>
<organism evidence="2 3">
    <name type="scientific">Pseudomicrostroma glucosiphilum</name>
    <dbReference type="NCBI Taxonomy" id="1684307"/>
    <lineage>
        <taxon>Eukaryota</taxon>
        <taxon>Fungi</taxon>
        <taxon>Dikarya</taxon>
        <taxon>Basidiomycota</taxon>
        <taxon>Ustilaginomycotina</taxon>
        <taxon>Exobasidiomycetes</taxon>
        <taxon>Microstromatales</taxon>
        <taxon>Microstromatales incertae sedis</taxon>
        <taxon>Pseudomicrostroma</taxon>
    </lineage>
</organism>
<dbReference type="Proteomes" id="UP000245942">
    <property type="component" value="Unassembled WGS sequence"/>
</dbReference>
<proteinExistence type="predicted"/>
<sequence>MLKHPQHSLVVAATIDDKCHNHLLSLCQVDKVVTLSVEVKSHGARQVDKEGRVHFLLAARGLPHARRKSEALWDRAIKAVEVLKKDPHGVAGLESPPWLKTAEMDLQALSDQGRAGLTSLARQILKALSEDPAKLSRENLWTPFVMSGLCMARAADAVSETEEMDALRSEKPGRIETTCWSAVKEQGSQPYKDGRLVYHHLKQCDEVFHFRLAELVVEDKEVRTLVEGLWCLILGTFQYKEAWMALRRRFGLVNVGEQVKGDNSTHCSDKPRAERAGETGEHGLQDREWQAYKCRVWNLRHLASGRRAAGQGRQAEDFLNIIKISQAAIRTHLGKVIVKGELAYRPPPPDKDSKERSSG</sequence>
<feature type="region of interest" description="Disordered" evidence="1">
    <location>
        <begin position="261"/>
        <end position="282"/>
    </location>
</feature>
<evidence type="ECO:0000313" key="3">
    <source>
        <dbReference type="Proteomes" id="UP000245942"/>
    </source>
</evidence>
<dbReference type="AlphaFoldDB" id="A0A316U4G0"/>
<gene>
    <name evidence="2" type="ORF">BCV69DRAFT_299984</name>
</gene>
<evidence type="ECO:0000256" key="1">
    <source>
        <dbReference type="SAM" id="MobiDB-lite"/>
    </source>
</evidence>
<dbReference type="RefSeq" id="XP_025346834.1">
    <property type="nucleotide sequence ID" value="XM_025494408.1"/>
</dbReference>